<protein>
    <submittedName>
        <fullName evidence="2">Uncharacterized protein</fullName>
    </submittedName>
</protein>
<keyword evidence="1" id="KW-0812">Transmembrane</keyword>
<name>A0A9P4KEI4_9PLEO</name>
<evidence type="ECO:0000313" key="3">
    <source>
        <dbReference type="Proteomes" id="UP000800093"/>
    </source>
</evidence>
<keyword evidence="1" id="KW-1133">Transmembrane helix</keyword>
<feature type="transmembrane region" description="Helical" evidence="1">
    <location>
        <begin position="20"/>
        <end position="44"/>
    </location>
</feature>
<reference evidence="3" key="1">
    <citation type="journal article" date="2020" name="Stud. Mycol.">
        <title>101 Dothideomycetes genomes: A test case for predicting lifestyles and emergence of pathogens.</title>
        <authorList>
            <person name="Haridas S."/>
            <person name="Albert R."/>
            <person name="Binder M."/>
            <person name="Bloem J."/>
            <person name="LaButti K."/>
            <person name="Salamov A."/>
            <person name="Andreopoulos B."/>
            <person name="Baker S."/>
            <person name="Barry K."/>
            <person name="Bills G."/>
            <person name="Bluhm B."/>
            <person name="Cannon C."/>
            <person name="Castanera R."/>
            <person name="Culley D."/>
            <person name="Daum C."/>
            <person name="Ezra D."/>
            <person name="Gonzalez J."/>
            <person name="Henrissat B."/>
            <person name="Kuo A."/>
            <person name="Liang C."/>
            <person name="Lipzen A."/>
            <person name="Lutzoni F."/>
            <person name="Magnuson J."/>
            <person name="Mondo S."/>
            <person name="Nolan M."/>
            <person name="Ohm R."/>
            <person name="Pangilinan J."/>
            <person name="Park H.-J."/>
            <person name="Ramirez L."/>
            <person name="Alfaro M."/>
            <person name="Sun H."/>
            <person name="Tritt A."/>
            <person name="Yoshinaga Y."/>
            <person name="Zwiers L.-H."/>
            <person name="Turgeon B."/>
            <person name="Goodwin S."/>
            <person name="Spatafora J."/>
            <person name="Crous P."/>
            <person name="Grigoriev I."/>
        </authorList>
    </citation>
    <scope>NUCLEOTIDE SEQUENCE [LARGE SCALE GENOMIC DNA]</scope>
    <source>
        <strain evidence="3">CBS 304.66</strain>
    </source>
</reference>
<evidence type="ECO:0000313" key="2">
    <source>
        <dbReference type="EMBL" id="KAF2267729.1"/>
    </source>
</evidence>
<keyword evidence="3" id="KW-1185">Reference proteome</keyword>
<dbReference type="Proteomes" id="UP000800093">
    <property type="component" value="Unassembled WGS sequence"/>
</dbReference>
<keyword evidence="1" id="KW-0472">Membrane</keyword>
<sequence length="110" mass="11708">MANFSWLGGPPRAIATLNAHPILFVSLLLVIFSCIGLGVLAWVIHWRTSVNNGTYSPWWKNLKKAEAGKGRPGVMGAGRGGGNINAVNDKTATSYLTGVMGAKLREKDNG</sequence>
<comment type="caution">
    <text evidence="2">The sequence shown here is derived from an EMBL/GenBank/DDBJ whole genome shotgun (WGS) entry which is preliminary data.</text>
</comment>
<accession>A0A9P4KEI4</accession>
<evidence type="ECO:0000256" key="1">
    <source>
        <dbReference type="SAM" id="Phobius"/>
    </source>
</evidence>
<dbReference type="AlphaFoldDB" id="A0A9P4KEI4"/>
<proteinExistence type="predicted"/>
<dbReference type="EMBL" id="ML986589">
    <property type="protein sequence ID" value="KAF2267729.1"/>
    <property type="molecule type" value="Genomic_DNA"/>
</dbReference>
<dbReference type="OrthoDB" id="3943049at2759"/>
<organism evidence="2 3">
    <name type="scientific">Lojkania enalia</name>
    <dbReference type="NCBI Taxonomy" id="147567"/>
    <lineage>
        <taxon>Eukaryota</taxon>
        <taxon>Fungi</taxon>
        <taxon>Dikarya</taxon>
        <taxon>Ascomycota</taxon>
        <taxon>Pezizomycotina</taxon>
        <taxon>Dothideomycetes</taxon>
        <taxon>Pleosporomycetidae</taxon>
        <taxon>Pleosporales</taxon>
        <taxon>Pleosporales incertae sedis</taxon>
        <taxon>Lojkania</taxon>
    </lineage>
</organism>
<gene>
    <name evidence="2" type="ORF">CC78DRAFT_613833</name>
</gene>